<dbReference type="PANTHER" id="PTHR42068">
    <property type="entry name" value="YALI0B18964P"/>
    <property type="match status" value="1"/>
</dbReference>
<evidence type="ECO:0000256" key="1">
    <source>
        <dbReference type="SAM" id="MobiDB-lite"/>
    </source>
</evidence>
<proteinExistence type="predicted"/>
<feature type="compositionally biased region" description="Basic and acidic residues" evidence="1">
    <location>
        <begin position="417"/>
        <end position="434"/>
    </location>
</feature>
<comment type="caution">
    <text evidence="2">The sequence shown here is derived from an EMBL/GenBank/DDBJ whole genome shotgun (WGS) entry which is preliminary data.</text>
</comment>
<reference evidence="2" key="1">
    <citation type="journal article" date="2023" name="Mol. Phylogenet. Evol.">
        <title>Genome-scale phylogeny and comparative genomics of the fungal order Sordariales.</title>
        <authorList>
            <person name="Hensen N."/>
            <person name="Bonometti L."/>
            <person name="Westerberg I."/>
            <person name="Brannstrom I.O."/>
            <person name="Guillou S."/>
            <person name="Cros-Aarteil S."/>
            <person name="Calhoun S."/>
            <person name="Haridas S."/>
            <person name="Kuo A."/>
            <person name="Mondo S."/>
            <person name="Pangilinan J."/>
            <person name="Riley R."/>
            <person name="LaButti K."/>
            <person name="Andreopoulos B."/>
            <person name="Lipzen A."/>
            <person name="Chen C."/>
            <person name="Yan M."/>
            <person name="Daum C."/>
            <person name="Ng V."/>
            <person name="Clum A."/>
            <person name="Steindorff A."/>
            <person name="Ohm R.A."/>
            <person name="Martin F."/>
            <person name="Silar P."/>
            <person name="Natvig D.O."/>
            <person name="Lalanne C."/>
            <person name="Gautier V."/>
            <person name="Ament-Velasquez S.L."/>
            <person name="Kruys A."/>
            <person name="Hutchinson M.I."/>
            <person name="Powell A.J."/>
            <person name="Barry K."/>
            <person name="Miller A.N."/>
            <person name="Grigoriev I.V."/>
            <person name="Debuchy R."/>
            <person name="Gladieux P."/>
            <person name="Hiltunen Thoren M."/>
            <person name="Johannesson H."/>
        </authorList>
    </citation>
    <scope>NUCLEOTIDE SEQUENCE</scope>
    <source>
        <strain evidence="2">CBS 359.72</strain>
    </source>
</reference>
<name>A0AAN7CP18_9PEZI</name>
<dbReference type="Proteomes" id="UP001303647">
    <property type="component" value="Unassembled WGS sequence"/>
</dbReference>
<feature type="compositionally biased region" description="Polar residues" evidence="1">
    <location>
        <begin position="261"/>
        <end position="288"/>
    </location>
</feature>
<reference evidence="2" key="2">
    <citation type="submission" date="2023-05" db="EMBL/GenBank/DDBJ databases">
        <authorList>
            <consortium name="Lawrence Berkeley National Laboratory"/>
            <person name="Steindorff A."/>
            <person name="Hensen N."/>
            <person name="Bonometti L."/>
            <person name="Westerberg I."/>
            <person name="Brannstrom I.O."/>
            <person name="Guillou S."/>
            <person name="Cros-Aarteil S."/>
            <person name="Calhoun S."/>
            <person name="Haridas S."/>
            <person name="Kuo A."/>
            <person name="Mondo S."/>
            <person name="Pangilinan J."/>
            <person name="Riley R."/>
            <person name="Labutti K."/>
            <person name="Andreopoulos B."/>
            <person name="Lipzen A."/>
            <person name="Chen C."/>
            <person name="Yanf M."/>
            <person name="Daum C."/>
            <person name="Ng V."/>
            <person name="Clum A."/>
            <person name="Ohm R."/>
            <person name="Martin F."/>
            <person name="Silar P."/>
            <person name="Natvig D."/>
            <person name="Lalanne C."/>
            <person name="Gautier V."/>
            <person name="Ament-Velasquez S.L."/>
            <person name="Kruys A."/>
            <person name="Hutchinson M.I."/>
            <person name="Powell A.J."/>
            <person name="Barry K."/>
            <person name="Miller A.N."/>
            <person name="Grigoriev I.V."/>
            <person name="Debuchy R."/>
            <person name="Gladieux P."/>
            <person name="Thoren M.H."/>
            <person name="Johannesson H."/>
        </authorList>
    </citation>
    <scope>NUCLEOTIDE SEQUENCE</scope>
    <source>
        <strain evidence="2">CBS 359.72</strain>
    </source>
</reference>
<feature type="region of interest" description="Disordered" evidence="1">
    <location>
        <begin position="152"/>
        <end position="206"/>
    </location>
</feature>
<keyword evidence="3" id="KW-1185">Reference proteome</keyword>
<sequence length="904" mass="96234">MPRFSVAFGRRKSTADNLDNVAVTGSSFRVLERTEAVGTKPFDGGARLTATTNSFHRSTGSDGTVDDNIFADLKSNRGSGSSNTTKTTSTDNSSRHSNASTAPSSADTGGSDEWRGARRKPPVDIPVPPIPKSSSAGFLKAAGRTFSFGGQKKQLPAAPAIEESPPSSPVTTVMPTPATGRPRAPTSSTSTTTTVTPPRLDSDYDLDLGGDFGKMLLDSDKRASVATVRNEQHSGQIPAPRSLTAARAIQPKPIEIDTTTKVEPSAHSWSSQHSNDQLIASSSPSLSPTVKDDAPPPVPRHTSPLLERQRQGTSPERGKSRPFLAPQRTNSEEDGEDEEAKLLRDSLSTVTKFINGPDNIDSSPAGGYRTDGSGLERDGDSLFDSRLGHSSHYPGRYSAVRNQKGPSGAHKVMTPAEFERYRKDKERQDRERELLGVPGAKAGEDEDDEENYEDEEDDAEKAKQQAKQRRKQEAHMSVYRQQMMKVTGEPASTGPPSRPSLQMSFSTPNLPTPASGSGPSAANAPGDSDEDEEIPLAILAAHDFPAKNRPPNRLSTMGSNPNLRASQLPSYQRPMSVVGDAQGAGNPRLPAFARNLPKDPFVGAGLVRNSVRESFALGGGAPAPGQPGTQVPPGGLIGVIASEERNRAMRRGSPHLDGPSPVAGAAGYDPIAGIPAHMMYQANQNPQVLSPGDQAQIHMSQQMQQFMQMQMQFMQMMANQTGNTPVMAGGPLASPSAGGLGAMGGLAPGLTTPDMRHSFVGNDTMLDLPFGRGETQMRTMSMVQPSSAPWIQSTQPAGFAPSIRVQNESYTPSIAPSERSNIGLPGRYRPVSHVPASPATGHLRKLSTMSGAIPQSGNTMAKSGSASDDDDEEGWEAMKAKREKKKSLWRAKKTIDDDIGAFIS</sequence>
<feature type="compositionally biased region" description="Polar residues" evidence="1">
    <location>
        <begin position="49"/>
        <end position="62"/>
    </location>
</feature>
<evidence type="ECO:0000313" key="3">
    <source>
        <dbReference type="Proteomes" id="UP001303647"/>
    </source>
</evidence>
<feature type="compositionally biased region" description="Polar residues" evidence="1">
    <location>
        <begin position="499"/>
        <end position="509"/>
    </location>
</feature>
<feature type="compositionally biased region" description="Polar residues" evidence="1">
    <location>
        <begin position="96"/>
        <end position="108"/>
    </location>
</feature>
<gene>
    <name evidence="2" type="ORF">C7999DRAFT_16185</name>
</gene>
<feature type="compositionally biased region" description="Low complexity" evidence="1">
    <location>
        <begin position="76"/>
        <end position="92"/>
    </location>
</feature>
<feature type="compositionally biased region" description="Low complexity" evidence="1">
    <location>
        <begin position="513"/>
        <end position="526"/>
    </location>
</feature>
<feature type="region of interest" description="Disordered" evidence="1">
    <location>
        <begin position="223"/>
        <end position="530"/>
    </location>
</feature>
<feature type="compositionally biased region" description="Acidic residues" evidence="1">
    <location>
        <begin position="444"/>
        <end position="459"/>
    </location>
</feature>
<dbReference type="EMBL" id="MU857695">
    <property type="protein sequence ID" value="KAK4245634.1"/>
    <property type="molecule type" value="Genomic_DNA"/>
</dbReference>
<feature type="region of interest" description="Disordered" evidence="1">
    <location>
        <begin position="39"/>
        <end position="136"/>
    </location>
</feature>
<protein>
    <submittedName>
        <fullName evidence="2">Uncharacterized protein</fullName>
    </submittedName>
</protein>
<dbReference type="AlphaFoldDB" id="A0AAN7CP18"/>
<feature type="compositionally biased region" description="Low complexity" evidence="1">
    <location>
        <begin position="156"/>
        <end position="198"/>
    </location>
</feature>
<organism evidence="2 3">
    <name type="scientific">Corynascus novoguineensis</name>
    <dbReference type="NCBI Taxonomy" id="1126955"/>
    <lineage>
        <taxon>Eukaryota</taxon>
        <taxon>Fungi</taxon>
        <taxon>Dikarya</taxon>
        <taxon>Ascomycota</taxon>
        <taxon>Pezizomycotina</taxon>
        <taxon>Sordariomycetes</taxon>
        <taxon>Sordariomycetidae</taxon>
        <taxon>Sordariales</taxon>
        <taxon>Chaetomiaceae</taxon>
        <taxon>Corynascus</taxon>
    </lineage>
</organism>
<evidence type="ECO:0000313" key="2">
    <source>
        <dbReference type="EMBL" id="KAK4245634.1"/>
    </source>
</evidence>
<accession>A0AAN7CP18</accession>
<feature type="region of interest" description="Disordered" evidence="1">
    <location>
        <begin position="850"/>
        <end position="888"/>
    </location>
</feature>
<dbReference type="PANTHER" id="PTHR42068:SF1">
    <property type="entry name" value="YALI0B18964P"/>
    <property type="match status" value="1"/>
</dbReference>
<feature type="compositionally biased region" description="Polar residues" evidence="1">
    <location>
        <begin position="850"/>
        <end position="862"/>
    </location>
</feature>